<keyword evidence="1" id="KW-1133">Transmembrane helix</keyword>
<sequence>MTKTTGTQGRSEKQNPSALDNFKPLIVDVAAPLGSYYLFRDALGMSTFAALAWSSVVPAVRTGWGLVKERRTNALAGLILVVNVVSLLLSFVSGDPRLMLAKDSGISSTIAIGILVSVALGKPMMTAGMKPFLVKGDAAKEAAWQRLTSGAAADSAAFRSKERAFSVVWGVALLAECVVRVVGAYTVPVDTMVWLGSVIMVVAMAAAFMVSGALAAGPMERMLAAEVKAGAETAVGQPALAVAA</sequence>
<feature type="transmembrane region" description="Helical" evidence="1">
    <location>
        <begin position="72"/>
        <end position="92"/>
    </location>
</feature>
<gene>
    <name evidence="2" type="ORF">ABT317_20295</name>
</gene>
<feature type="transmembrane region" description="Helical" evidence="1">
    <location>
        <begin position="167"/>
        <end position="187"/>
    </location>
</feature>
<evidence type="ECO:0000256" key="1">
    <source>
        <dbReference type="SAM" id="Phobius"/>
    </source>
</evidence>
<keyword evidence="1" id="KW-0812">Transmembrane</keyword>
<keyword evidence="1" id="KW-0472">Membrane</keyword>
<dbReference type="NCBIfam" id="NF041646">
    <property type="entry name" value="VC0807_fam"/>
    <property type="match status" value="1"/>
</dbReference>
<reference evidence="2 3" key="1">
    <citation type="submission" date="2024-06" db="EMBL/GenBank/DDBJ databases">
        <title>The Natural Products Discovery Center: Release of the First 8490 Sequenced Strains for Exploring Actinobacteria Biosynthetic Diversity.</title>
        <authorList>
            <person name="Kalkreuter E."/>
            <person name="Kautsar S.A."/>
            <person name="Yang D."/>
            <person name="Bader C.D."/>
            <person name="Teijaro C.N."/>
            <person name="Fluegel L."/>
            <person name="Davis C.M."/>
            <person name="Simpson J.R."/>
            <person name="Lauterbach L."/>
            <person name="Steele A.D."/>
            <person name="Gui C."/>
            <person name="Meng S."/>
            <person name="Li G."/>
            <person name="Viehrig K."/>
            <person name="Ye F."/>
            <person name="Su P."/>
            <person name="Kiefer A.F."/>
            <person name="Nichols A."/>
            <person name="Cepeda A.J."/>
            <person name="Yan W."/>
            <person name="Fan B."/>
            <person name="Jiang Y."/>
            <person name="Adhikari A."/>
            <person name="Zheng C.-J."/>
            <person name="Schuster L."/>
            <person name="Cowan T.M."/>
            <person name="Smanski M.J."/>
            <person name="Chevrette M.G."/>
            <person name="De Carvalho L.P.S."/>
            <person name="Shen B."/>
        </authorList>
    </citation>
    <scope>NUCLEOTIDE SEQUENCE [LARGE SCALE GENOMIC DNA]</scope>
    <source>
        <strain evidence="2 3">NPDC000634</strain>
    </source>
</reference>
<evidence type="ECO:0000313" key="2">
    <source>
        <dbReference type="EMBL" id="MER6979264.1"/>
    </source>
</evidence>
<feature type="transmembrane region" description="Helical" evidence="1">
    <location>
        <begin position="104"/>
        <end position="121"/>
    </location>
</feature>
<dbReference type="RefSeq" id="WP_086731475.1">
    <property type="nucleotide sequence ID" value="NZ_MUBM01000631.1"/>
</dbReference>
<dbReference type="EMBL" id="JBEPCU010000344">
    <property type="protein sequence ID" value="MER6979264.1"/>
    <property type="molecule type" value="Genomic_DNA"/>
</dbReference>
<keyword evidence="3" id="KW-1185">Reference proteome</keyword>
<name>A0ABV1W519_9ACTN</name>
<feature type="transmembrane region" description="Helical" evidence="1">
    <location>
        <begin position="193"/>
        <end position="216"/>
    </location>
</feature>
<comment type="caution">
    <text evidence="2">The sequence shown here is derived from an EMBL/GenBank/DDBJ whole genome shotgun (WGS) entry which is preliminary data.</text>
</comment>
<protein>
    <submittedName>
        <fullName evidence="2">VC0807 family protein</fullName>
    </submittedName>
</protein>
<organism evidence="2 3">
    <name type="scientific">Streptomyces carpinensis</name>
    <dbReference type="NCBI Taxonomy" id="66369"/>
    <lineage>
        <taxon>Bacteria</taxon>
        <taxon>Bacillati</taxon>
        <taxon>Actinomycetota</taxon>
        <taxon>Actinomycetes</taxon>
        <taxon>Kitasatosporales</taxon>
        <taxon>Streptomycetaceae</taxon>
        <taxon>Streptomyces</taxon>
    </lineage>
</organism>
<proteinExistence type="predicted"/>
<evidence type="ECO:0000313" key="3">
    <source>
        <dbReference type="Proteomes" id="UP001458415"/>
    </source>
</evidence>
<dbReference type="Proteomes" id="UP001458415">
    <property type="component" value="Unassembled WGS sequence"/>
</dbReference>
<accession>A0ABV1W519</accession>